<feature type="transmembrane region" description="Helical" evidence="6">
    <location>
        <begin position="216"/>
        <end position="238"/>
    </location>
</feature>
<evidence type="ECO:0000256" key="4">
    <source>
        <dbReference type="ARBA" id="ARBA00023136"/>
    </source>
</evidence>
<dbReference type="OrthoDB" id="9255971at2"/>
<dbReference type="GO" id="GO:0140359">
    <property type="term" value="F:ABC-type transporter activity"/>
    <property type="evidence" value="ECO:0007669"/>
    <property type="project" value="InterPro"/>
</dbReference>
<dbReference type="InterPro" id="IPR000412">
    <property type="entry name" value="ABC_2_transport"/>
</dbReference>
<evidence type="ECO:0000256" key="6">
    <source>
        <dbReference type="RuleBase" id="RU361157"/>
    </source>
</evidence>
<sequence>MKFLRDTATVFSREFIPALRDPISLVFAMGQPLLFLFLFGSLLTDSWQWFVPGILVMMCLFGPMGAGHSLLIELTGGSLERMLVTPLSRTAMLIGRTMKESITLLVQAVLIIALGAILGFEVYLAGALAALVMLIVFGIGLSSLSFVLAIKSQPSGALFWVVTQTLMFPLILLSGVLLPMDNGPAWLRAAGAVNPISYIVDAQRALFAGRIMNLDVLYGSLVACAIAAIGLMVGTAVMRKGAQA</sequence>
<feature type="transmembrane region" description="Helical" evidence="6">
    <location>
        <begin position="157"/>
        <end position="178"/>
    </location>
</feature>
<comment type="similarity">
    <text evidence="6">Belongs to the ABC-2 integral membrane protein family.</text>
</comment>
<dbReference type="Pfam" id="PF01061">
    <property type="entry name" value="ABC2_membrane"/>
    <property type="match status" value="1"/>
</dbReference>
<keyword evidence="5" id="KW-0046">Antibiotic resistance</keyword>
<name>A0A1W2FWV4_KIBAR</name>
<dbReference type="AlphaFoldDB" id="A0A1W2FWV4"/>
<keyword evidence="2 6" id="KW-0812">Transmembrane</keyword>
<organism evidence="8 9">
    <name type="scientific">Kibdelosporangium aridum</name>
    <dbReference type="NCBI Taxonomy" id="2030"/>
    <lineage>
        <taxon>Bacteria</taxon>
        <taxon>Bacillati</taxon>
        <taxon>Actinomycetota</taxon>
        <taxon>Actinomycetes</taxon>
        <taxon>Pseudonocardiales</taxon>
        <taxon>Pseudonocardiaceae</taxon>
        <taxon>Kibdelosporangium</taxon>
    </lineage>
</organism>
<protein>
    <recommendedName>
        <fullName evidence="6">Transport permease protein</fullName>
    </recommendedName>
</protein>
<keyword evidence="6" id="KW-0813">Transport</keyword>
<evidence type="ECO:0000256" key="2">
    <source>
        <dbReference type="ARBA" id="ARBA00022692"/>
    </source>
</evidence>
<keyword evidence="3 6" id="KW-1133">Transmembrane helix</keyword>
<dbReference type="Proteomes" id="UP000192674">
    <property type="component" value="Unassembled WGS sequence"/>
</dbReference>
<reference evidence="8 9" key="1">
    <citation type="submission" date="2017-04" db="EMBL/GenBank/DDBJ databases">
        <authorList>
            <person name="Afonso C.L."/>
            <person name="Miller P.J."/>
            <person name="Scott M.A."/>
            <person name="Spackman E."/>
            <person name="Goraichik I."/>
            <person name="Dimitrov K.M."/>
            <person name="Suarez D.L."/>
            <person name="Swayne D.E."/>
        </authorList>
    </citation>
    <scope>NUCLEOTIDE SEQUENCE [LARGE SCALE GENOMIC DNA]</scope>
    <source>
        <strain evidence="8 9">DSM 43828</strain>
    </source>
</reference>
<dbReference type="PROSITE" id="PS51012">
    <property type="entry name" value="ABC_TM2"/>
    <property type="match status" value="1"/>
</dbReference>
<dbReference type="PANTHER" id="PTHR43229:SF2">
    <property type="entry name" value="NODULATION PROTEIN J"/>
    <property type="match status" value="1"/>
</dbReference>
<dbReference type="PANTHER" id="PTHR43229">
    <property type="entry name" value="NODULATION PROTEIN J"/>
    <property type="match status" value="1"/>
</dbReference>
<dbReference type="InterPro" id="IPR047817">
    <property type="entry name" value="ABC2_TM_bact-type"/>
</dbReference>
<evidence type="ECO:0000313" key="8">
    <source>
        <dbReference type="EMBL" id="SMD26222.1"/>
    </source>
</evidence>
<feature type="transmembrane region" description="Helical" evidence="6">
    <location>
        <begin position="126"/>
        <end position="150"/>
    </location>
</feature>
<evidence type="ECO:0000313" key="9">
    <source>
        <dbReference type="Proteomes" id="UP000192674"/>
    </source>
</evidence>
<evidence type="ECO:0000256" key="1">
    <source>
        <dbReference type="ARBA" id="ARBA00004141"/>
    </source>
</evidence>
<dbReference type="InterPro" id="IPR013525">
    <property type="entry name" value="ABC2_TM"/>
</dbReference>
<feature type="transmembrane region" description="Helical" evidence="6">
    <location>
        <begin position="23"/>
        <end position="43"/>
    </location>
</feature>
<evidence type="ECO:0000259" key="7">
    <source>
        <dbReference type="PROSITE" id="PS51012"/>
    </source>
</evidence>
<proteinExistence type="inferred from homology"/>
<dbReference type="InterPro" id="IPR051784">
    <property type="entry name" value="Nod_factor_ABC_transporter"/>
</dbReference>
<dbReference type="PRINTS" id="PR00164">
    <property type="entry name" value="ABC2TRNSPORT"/>
</dbReference>
<dbReference type="RefSeq" id="WP_084433990.1">
    <property type="nucleotide sequence ID" value="NZ_FWXV01000013.1"/>
</dbReference>
<feature type="domain" description="ABC transmembrane type-2" evidence="7">
    <location>
        <begin position="13"/>
        <end position="241"/>
    </location>
</feature>
<feature type="transmembrane region" description="Helical" evidence="6">
    <location>
        <begin position="49"/>
        <end position="72"/>
    </location>
</feature>
<keyword evidence="9" id="KW-1185">Reference proteome</keyword>
<feature type="transmembrane region" description="Helical" evidence="6">
    <location>
        <begin position="102"/>
        <end position="120"/>
    </location>
</feature>
<dbReference type="EMBL" id="FWXV01000013">
    <property type="protein sequence ID" value="SMD26222.1"/>
    <property type="molecule type" value="Genomic_DNA"/>
</dbReference>
<keyword evidence="6" id="KW-1003">Cell membrane</keyword>
<evidence type="ECO:0000256" key="5">
    <source>
        <dbReference type="ARBA" id="ARBA00023251"/>
    </source>
</evidence>
<gene>
    <name evidence="8" type="ORF">SAMN05661093_09803</name>
</gene>
<keyword evidence="4 6" id="KW-0472">Membrane</keyword>
<evidence type="ECO:0000256" key="3">
    <source>
        <dbReference type="ARBA" id="ARBA00022989"/>
    </source>
</evidence>
<dbReference type="PIRSF" id="PIRSF006648">
    <property type="entry name" value="DrrB"/>
    <property type="match status" value="1"/>
</dbReference>
<comment type="subcellular location">
    <subcellularLocation>
        <location evidence="6">Cell membrane</location>
        <topology evidence="6">Multi-pass membrane protein</topology>
    </subcellularLocation>
    <subcellularLocation>
        <location evidence="1">Membrane</location>
        <topology evidence="1">Multi-pass membrane protein</topology>
    </subcellularLocation>
</comment>
<dbReference type="GO" id="GO:0043190">
    <property type="term" value="C:ATP-binding cassette (ABC) transporter complex"/>
    <property type="evidence" value="ECO:0007669"/>
    <property type="project" value="InterPro"/>
</dbReference>
<dbReference type="GO" id="GO:0046677">
    <property type="term" value="P:response to antibiotic"/>
    <property type="evidence" value="ECO:0007669"/>
    <property type="project" value="UniProtKB-KW"/>
</dbReference>
<accession>A0A1W2FWV4</accession>